<accession>A0A074MVJ0</accession>
<protein>
    <recommendedName>
        <fullName evidence="4">UrcA family protein</fullName>
    </recommendedName>
</protein>
<evidence type="ECO:0008006" key="4">
    <source>
        <dbReference type="Google" id="ProtNLM"/>
    </source>
</evidence>
<name>A0A074MVJ0_9SPHN</name>
<dbReference type="PATRIC" id="fig|39960.10.peg.2956"/>
<evidence type="ECO:0000256" key="1">
    <source>
        <dbReference type="SAM" id="SignalP"/>
    </source>
</evidence>
<dbReference type="NCBIfam" id="TIGR04433">
    <property type="entry name" value="UrcA_uranyl"/>
    <property type="match status" value="1"/>
</dbReference>
<dbReference type="InterPro" id="IPR030972">
    <property type="entry name" value="UrcA_uranyl"/>
</dbReference>
<dbReference type="AlphaFoldDB" id="A0A074MVJ0"/>
<gene>
    <name evidence="2" type="ORF">EH32_09005</name>
</gene>
<dbReference type="EMBL" id="JMIX01000004">
    <property type="protein sequence ID" value="KEO96810.1"/>
    <property type="molecule type" value="Genomic_DNA"/>
</dbReference>
<dbReference type="KEGG" id="elq:Ga0102493_11705"/>
<sequence>MRFALPLIALATVSTLGSAPAVAAPQGTEEVVTVRIAYDDLDLAKAEDRAVLEQRVDAQLRRACTLPSRPAYVVGPLVDEKCVREARTAALAEVERVAAAEARRGREIAAN</sequence>
<evidence type="ECO:0000313" key="2">
    <source>
        <dbReference type="EMBL" id="KEO96810.1"/>
    </source>
</evidence>
<reference evidence="2 3" key="1">
    <citation type="submission" date="2014-04" db="EMBL/GenBank/DDBJ databases">
        <title>A comprehensive comparison of genomes of Erythrobacter spp. Strains.</title>
        <authorList>
            <person name="Zheng Q."/>
        </authorList>
    </citation>
    <scope>NUCLEOTIDE SEQUENCE [LARGE SCALE GENOMIC DNA]</scope>
    <source>
        <strain evidence="2 3">DSM 8509</strain>
    </source>
</reference>
<organism evidence="2 3">
    <name type="scientific">Erythrobacter litoralis</name>
    <dbReference type="NCBI Taxonomy" id="39960"/>
    <lineage>
        <taxon>Bacteria</taxon>
        <taxon>Pseudomonadati</taxon>
        <taxon>Pseudomonadota</taxon>
        <taxon>Alphaproteobacteria</taxon>
        <taxon>Sphingomonadales</taxon>
        <taxon>Erythrobacteraceae</taxon>
        <taxon>Erythrobacter/Porphyrobacter group</taxon>
        <taxon>Erythrobacter</taxon>
    </lineage>
</organism>
<evidence type="ECO:0000313" key="3">
    <source>
        <dbReference type="Proteomes" id="UP000027866"/>
    </source>
</evidence>
<feature type="signal peptide" evidence="1">
    <location>
        <begin position="1"/>
        <end position="23"/>
    </location>
</feature>
<keyword evidence="3" id="KW-1185">Reference proteome</keyword>
<proteinExistence type="predicted"/>
<dbReference type="Proteomes" id="UP000027866">
    <property type="component" value="Unassembled WGS sequence"/>
</dbReference>
<comment type="caution">
    <text evidence="2">The sequence shown here is derived from an EMBL/GenBank/DDBJ whole genome shotgun (WGS) entry which is preliminary data.</text>
</comment>
<feature type="chain" id="PRO_5001699086" description="UrcA family protein" evidence="1">
    <location>
        <begin position="24"/>
        <end position="111"/>
    </location>
</feature>
<dbReference type="OrthoDB" id="7392117at2"/>
<keyword evidence="1" id="KW-0732">Signal</keyword>
<dbReference type="RefSeq" id="WP_034902186.1">
    <property type="nucleotide sequence ID" value="NZ_CP017057.1"/>
</dbReference>